<organism evidence="1 2">
    <name type="scientific">Sorghum bicolor</name>
    <name type="common">Sorghum</name>
    <name type="synonym">Sorghum vulgare</name>
    <dbReference type="NCBI Taxonomy" id="4558"/>
    <lineage>
        <taxon>Eukaryota</taxon>
        <taxon>Viridiplantae</taxon>
        <taxon>Streptophyta</taxon>
        <taxon>Embryophyta</taxon>
        <taxon>Tracheophyta</taxon>
        <taxon>Spermatophyta</taxon>
        <taxon>Magnoliopsida</taxon>
        <taxon>Liliopsida</taxon>
        <taxon>Poales</taxon>
        <taxon>Poaceae</taxon>
        <taxon>PACMAD clade</taxon>
        <taxon>Panicoideae</taxon>
        <taxon>Andropogonodae</taxon>
        <taxon>Andropogoneae</taxon>
        <taxon>Sorghinae</taxon>
        <taxon>Sorghum</taxon>
    </lineage>
</organism>
<dbReference type="EMBL" id="CM000766">
    <property type="protein sequence ID" value="OQU80577.1"/>
    <property type="molecule type" value="Genomic_DNA"/>
</dbReference>
<evidence type="ECO:0000313" key="2">
    <source>
        <dbReference type="Proteomes" id="UP000000768"/>
    </source>
</evidence>
<dbReference type="InParanoid" id="A0A1Z5RA35"/>
<sequence>MDAASQVGASPDGSRSCHRPLPLLLPQPCQSCKRRHRPTSAPGYVSAPVSDLHSCRAALCRSATAAAPTLHGCVDGPLHAHSTASLCGRRPWRRQAQPARSLTTASRSSHRGQLIRRHSPGLMEPVSGRRRRPSPTIGLQRETAYHQSSCPCEAAPISIHYVPPSWYLVRAILPPSWYLSCCIHRRLHARYGAGIGSEARFSFL</sequence>
<dbReference type="Proteomes" id="UP000000768">
    <property type="component" value="Chromosome 7"/>
</dbReference>
<dbReference type="Gramene" id="OQU80577">
    <property type="protein sequence ID" value="OQU80577"/>
    <property type="gene ID" value="SORBI_3007G146350"/>
</dbReference>
<protein>
    <submittedName>
        <fullName evidence="1">Uncharacterized protein</fullName>
    </submittedName>
</protein>
<accession>A0A1Z5RA35</accession>
<proteinExistence type="predicted"/>
<dbReference type="AlphaFoldDB" id="A0A1Z5RA35"/>
<keyword evidence="2" id="KW-1185">Reference proteome</keyword>
<evidence type="ECO:0000313" key="1">
    <source>
        <dbReference type="EMBL" id="OQU80577.1"/>
    </source>
</evidence>
<name>A0A1Z5RA35_SORBI</name>
<gene>
    <name evidence="1" type="ORF">SORBI_3007G146350</name>
</gene>
<reference evidence="1 2" key="1">
    <citation type="journal article" date="2009" name="Nature">
        <title>The Sorghum bicolor genome and the diversification of grasses.</title>
        <authorList>
            <person name="Paterson A.H."/>
            <person name="Bowers J.E."/>
            <person name="Bruggmann R."/>
            <person name="Dubchak I."/>
            <person name="Grimwood J."/>
            <person name="Gundlach H."/>
            <person name="Haberer G."/>
            <person name="Hellsten U."/>
            <person name="Mitros T."/>
            <person name="Poliakov A."/>
            <person name="Schmutz J."/>
            <person name="Spannagl M."/>
            <person name="Tang H."/>
            <person name="Wang X."/>
            <person name="Wicker T."/>
            <person name="Bharti A.K."/>
            <person name="Chapman J."/>
            <person name="Feltus F.A."/>
            <person name="Gowik U."/>
            <person name="Grigoriev I.V."/>
            <person name="Lyons E."/>
            <person name="Maher C.A."/>
            <person name="Martis M."/>
            <person name="Narechania A."/>
            <person name="Otillar R.P."/>
            <person name="Penning B.W."/>
            <person name="Salamov A.A."/>
            <person name="Wang Y."/>
            <person name="Zhang L."/>
            <person name="Carpita N.C."/>
            <person name="Freeling M."/>
            <person name="Gingle A.R."/>
            <person name="Hash C.T."/>
            <person name="Keller B."/>
            <person name="Klein P."/>
            <person name="Kresovich S."/>
            <person name="McCann M.C."/>
            <person name="Ming R."/>
            <person name="Peterson D.G."/>
            <person name="Mehboob-ur-Rahman"/>
            <person name="Ware D."/>
            <person name="Westhoff P."/>
            <person name="Mayer K.F."/>
            <person name="Messing J."/>
            <person name="Rokhsar D.S."/>
        </authorList>
    </citation>
    <scope>NUCLEOTIDE SEQUENCE [LARGE SCALE GENOMIC DNA]</scope>
    <source>
        <strain evidence="2">cv. BTx623</strain>
    </source>
</reference>
<reference evidence="2" key="2">
    <citation type="journal article" date="2018" name="Plant J.">
        <title>The Sorghum bicolor reference genome: improved assembly, gene annotations, a transcriptome atlas, and signatures of genome organization.</title>
        <authorList>
            <person name="McCormick R.F."/>
            <person name="Truong S.K."/>
            <person name="Sreedasyam A."/>
            <person name="Jenkins J."/>
            <person name="Shu S."/>
            <person name="Sims D."/>
            <person name="Kennedy M."/>
            <person name="Amirebrahimi M."/>
            <person name="Weers B.D."/>
            <person name="McKinley B."/>
            <person name="Mattison A."/>
            <person name="Morishige D.T."/>
            <person name="Grimwood J."/>
            <person name="Schmutz J."/>
            <person name="Mullet J.E."/>
        </authorList>
    </citation>
    <scope>NUCLEOTIDE SEQUENCE [LARGE SCALE GENOMIC DNA]</scope>
    <source>
        <strain evidence="2">cv. BTx623</strain>
    </source>
</reference>